<proteinExistence type="predicted"/>
<dbReference type="AlphaFoldDB" id="A0AAN5D182"/>
<dbReference type="EMBL" id="BTRK01000005">
    <property type="protein sequence ID" value="GMR54521.1"/>
    <property type="molecule type" value="Genomic_DNA"/>
</dbReference>
<gene>
    <name evidence="1" type="ORF">PMAYCL1PPCAC_24716</name>
</gene>
<keyword evidence="2" id="KW-1185">Reference proteome</keyword>
<evidence type="ECO:0000313" key="2">
    <source>
        <dbReference type="Proteomes" id="UP001328107"/>
    </source>
</evidence>
<dbReference type="Proteomes" id="UP001328107">
    <property type="component" value="Unassembled WGS sequence"/>
</dbReference>
<protein>
    <submittedName>
        <fullName evidence="1">Uncharacterized protein</fullName>
    </submittedName>
</protein>
<evidence type="ECO:0000313" key="1">
    <source>
        <dbReference type="EMBL" id="GMR54521.1"/>
    </source>
</evidence>
<sequence>IFPSRTIIYSAPNTGNEVTLSNQFFDCDNSSGEWIAKDMRKVPFTIQDNATLSCVMKEKSGSSSLRRFRSLLRPHRRIRPPTHCCSHHRQFLHPQIQEEEGSKEEGDG</sequence>
<accession>A0AAN5D182</accession>
<comment type="caution">
    <text evidence="1">The sequence shown here is derived from an EMBL/GenBank/DDBJ whole genome shotgun (WGS) entry which is preliminary data.</text>
</comment>
<reference evidence="2" key="1">
    <citation type="submission" date="2022-10" db="EMBL/GenBank/DDBJ databases">
        <title>Genome assembly of Pristionchus species.</title>
        <authorList>
            <person name="Yoshida K."/>
            <person name="Sommer R.J."/>
        </authorList>
    </citation>
    <scope>NUCLEOTIDE SEQUENCE [LARGE SCALE GENOMIC DNA]</scope>
    <source>
        <strain evidence="2">RS5460</strain>
    </source>
</reference>
<feature type="non-terminal residue" evidence="1">
    <location>
        <position position="1"/>
    </location>
</feature>
<feature type="non-terminal residue" evidence="1">
    <location>
        <position position="108"/>
    </location>
</feature>
<organism evidence="1 2">
    <name type="scientific">Pristionchus mayeri</name>
    <dbReference type="NCBI Taxonomy" id="1317129"/>
    <lineage>
        <taxon>Eukaryota</taxon>
        <taxon>Metazoa</taxon>
        <taxon>Ecdysozoa</taxon>
        <taxon>Nematoda</taxon>
        <taxon>Chromadorea</taxon>
        <taxon>Rhabditida</taxon>
        <taxon>Rhabditina</taxon>
        <taxon>Diplogasteromorpha</taxon>
        <taxon>Diplogasteroidea</taxon>
        <taxon>Neodiplogasteridae</taxon>
        <taxon>Pristionchus</taxon>
    </lineage>
</organism>
<name>A0AAN5D182_9BILA</name>